<dbReference type="CDD" id="cd01056">
    <property type="entry name" value="Euk_Ferritin"/>
    <property type="match status" value="1"/>
</dbReference>
<dbReference type="SUPFAM" id="SSF47240">
    <property type="entry name" value="Ferritin-like"/>
    <property type="match status" value="1"/>
</dbReference>
<dbReference type="GO" id="GO:0008199">
    <property type="term" value="F:ferric iron binding"/>
    <property type="evidence" value="ECO:0007669"/>
    <property type="project" value="InterPro"/>
</dbReference>
<dbReference type="InterPro" id="IPR009040">
    <property type="entry name" value="Ferritin-like_diiron"/>
</dbReference>
<keyword evidence="4" id="KW-1185">Reference proteome</keyword>
<evidence type="ECO:0000313" key="3">
    <source>
        <dbReference type="EMBL" id="KAK7598331.1"/>
    </source>
</evidence>
<proteinExistence type="predicted"/>
<dbReference type="Proteomes" id="UP001367676">
    <property type="component" value="Unassembled WGS sequence"/>
</dbReference>
<comment type="caution">
    <text evidence="3">The sequence shown here is derived from an EMBL/GenBank/DDBJ whole genome shotgun (WGS) entry which is preliminary data.</text>
</comment>
<dbReference type="PROSITE" id="PS50905">
    <property type="entry name" value="FERRITIN_LIKE"/>
    <property type="match status" value="1"/>
</dbReference>
<gene>
    <name evidence="3" type="ORF">V9T40_006566</name>
</gene>
<sequence length="223" mass="25282">MKLALLVVPFIFAQAFAVEHCYSEVVGACSPVGGGVENCNAKYGAINEIHKELSNYANLLINKNWQFLLLHTHFSNYEANRPGLTKLYKKYADKLWEDSIKVAKYITKRGGVTDFSYKKVAPAETNIENYELTEIASLGKGLDLWKYVANEVFHVHAEVGRRRETVHDAETLSFLENEFVHDHSEIVRKLSGYTNDLKSLLSNPNDSNLALWFFDNYVAKAAE</sequence>
<dbReference type="InterPro" id="IPR009078">
    <property type="entry name" value="Ferritin-like_SF"/>
</dbReference>
<accession>A0AAN9TPZ3</accession>
<dbReference type="Pfam" id="PF00210">
    <property type="entry name" value="Ferritin"/>
    <property type="match status" value="1"/>
</dbReference>
<dbReference type="AlphaFoldDB" id="A0AAN9TPZ3"/>
<dbReference type="Gene3D" id="1.20.1260.10">
    <property type="match status" value="1"/>
</dbReference>
<feature type="chain" id="PRO_5043023980" description="Ferritin-like diiron domain-containing protein" evidence="1">
    <location>
        <begin position="18"/>
        <end position="223"/>
    </location>
</feature>
<evidence type="ECO:0000256" key="1">
    <source>
        <dbReference type="SAM" id="SignalP"/>
    </source>
</evidence>
<evidence type="ECO:0000259" key="2">
    <source>
        <dbReference type="PROSITE" id="PS50905"/>
    </source>
</evidence>
<reference evidence="3 4" key="1">
    <citation type="submission" date="2024-03" db="EMBL/GenBank/DDBJ databases">
        <title>Adaptation during the transition from Ophiocordyceps entomopathogen to insect associate is accompanied by gene loss and intensified selection.</title>
        <authorList>
            <person name="Ward C.M."/>
            <person name="Onetto C.A."/>
            <person name="Borneman A.R."/>
        </authorList>
    </citation>
    <scope>NUCLEOTIDE SEQUENCE [LARGE SCALE GENOMIC DNA]</scope>
    <source>
        <strain evidence="3">AWRI1</strain>
        <tissue evidence="3">Single Adult Female</tissue>
    </source>
</reference>
<protein>
    <recommendedName>
        <fullName evidence="2">Ferritin-like diiron domain-containing protein</fullName>
    </recommendedName>
</protein>
<name>A0AAN9TPZ3_9HEMI</name>
<feature type="signal peptide" evidence="1">
    <location>
        <begin position="1"/>
        <end position="17"/>
    </location>
</feature>
<feature type="domain" description="Ferritin-like diiron" evidence="2">
    <location>
        <begin position="43"/>
        <end position="201"/>
    </location>
</feature>
<dbReference type="InterPro" id="IPR008331">
    <property type="entry name" value="Ferritin_DPS_dom"/>
</dbReference>
<evidence type="ECO:0000313" key="4">
    <source>
        <dbReference type="Proteomes" id="UP001367676"/>
    </source>
</evidence>
<organism evidence="3 4">
    <name type="scientific">Parthenolecanium corni</name>
    <dbReference type="NCBI Taxonomy" id="536013"/>
    <lineage>
        <taxon>Eukaryota</taxon>
        <taxon>Metazoa</taxon>
        <taxon>Ecdysozoa</taxon>
        <taxon>Arthropoda</taxon>
        <taxon>Hexapoda</taxon>
        <taxon>Insecta</taxon>
        <taxon>Pterygota</taxon>
        <taxon>Neoptera</taxon>
        <taxon>Paraneoptera</taxon>
        <taxon>Hemiptera</taxon>
        <taxon>Sternorrhyncha</taxon>
        <taxon>Coccoidea</taxon>
        <taxon>Coccidae</taxon>
        <taxon>Parthenolecanium</taxon>
    </lineage>
</organism>
<keyword evidence="1" id="KW-0732">Signal</keyword>
<dbReference type="InterPro" id="IPR012347">
    <property type="entry name" value="Ferritin-like"/>
</dbReference>
<dbReference type="EMBL" id="JBBCAQ010000014">
    <property type="protein sequence ID" value="KAK7598331.1"/>
    <property type="molecule type" value="Genomic_DNA"/>
</dbReference>